<evidence type="ECO:0000256" key="4">
    <source>
        <dbReference type="ARBA" id="ARBA00023004"/>
    </source>
</evidence>
<dbReference type="GO" id="GO:0051536">
    <property type="term" value="F:iron-sulfur cluster binding"/>
    <property type="evidence" value="ECO:0007669"/>
    <property type="project" value="UniProtKB-KW"/>
</dbReference>
<dbReference type="Proteomes" id="UP000034076">
    <property type="component" value="Unassembled WGS sequence"/>
</dbReference>
<evidence type="ECO:0000256" key="3">
    <source>
        <dbReference type="ARBA" id="ARBA00022723"/>
    </source>
</evidence>
<dbReference type="Pfam" id="PF04055">
    <property type="entry name" value="Radical_SAM"/>
    <property type="match status" value="1"/>
</dbReference>
<comment type="caution">
    <text evidence="7">The sequence shown here is derived from an EMBL/GenBank/DDBJ whole genome shotgun (WGS) entry which is preliminary data.</text>
</comment>
<evidence type="ECO:0000256" key="2">
    <source>
        <dbReference type="ARBA" id="ARBA00022691"/>
    </source>
</evidence>
<keyword evidence="5" id="KW-0411">Iron-sulfur</keyword>
<evidence type="ECO:0000256" key="5">
    <source>
        <dbReference type="ARBA" id="ARBA00023014"/>
    </source>
</evidence>
<dbReference type="InterPro" id="IPR058240">
    <property type="entry name" value="rSAM_sf"/>
</dbReference>
<dbReference type="InterPro" id="IPR013785">
    <property type="entry name" value="Aldolase_TIM"/>
</dbReference>
<reference evidence="7 8" key="1">
    <citation type="submission" date="2015-04" db="EMBL/GenBank/DDBJ databases">
        <title>Draft genome sequence of bacteremic isolate Catabacter hongkongensis type strain HKU16T.</title>
        <authorList>
            <person name="Lau S.K."/>
            <person name="Teng J.L."/>
            <person name="Huang Y."/>
            <person name="Curreem S.O."/>
            <person name="Tsui S.K."/>
            <person name="Woo P.C."/>
        </authorList>
    </citation>
    <scope>NUCLEOTIDE SEQUENCE [LARGE SCALE GENOMIC DNA]</scope>
    <source>
        <strain evidence="7 8">HKU16</strain>
    </source>
</reference>
<evidence type="ECO:0000256" key="1">
    <source>
        <dbReference type="ARBA" id="ARBA00001966"/>
    </source>
</evidence>
<dbReference type="OrthoDB" id="9777636at2"/>
<dbReference type="PATRIC" id="fig|270498.16.peg.71"/>
<dbReference type="SUPFAM" id="SSF102114">
    <property type="entry name" value="Radical SAM enzymes"/>
    <property type="match status" value="1"/>
</dbReference>
<comment type="cofactor">
    <cofactor evidence="1">
        <name>[4Fe-4S] cluster</name>
        <dbReference type="ChEBI" id="CHEBI:49883"/>
    </cofactor>
</comment>
<gene>
    <name evidence="7" type="ORF">CHK_1114</name>
</gene>
<dbReference type="Gene3D" id="3.20.20.70">
    <property type="entry name" value="Aldolase class I"/>
    <property type="match status" value="1"/>
</dbReference>
<dbReference type="SMART" id="SM00729">
    <property type="entry name" value="Elp3"/>
    <property type="match status" value="1"/>
</dbReference>
<dbReference type="PROSITE" id="PS51918">
    <property type="entry name" value="RADICAL_SAM"/>
    <property type="match status" value="1"/>
</dbReference>
<sequence>MQYEGDIYRPPSEAHSLIVQATVGCSHNKCTFCSMYKAKQFRIRKTQEILDDLGEMAAAYPSVKRIFLADGDALIIKTEELKKILTYIRSNFKMCERVAIYGSPRSILLKSAKELKELHGLGLGIVYLGLESGSDKILKKINKGETADEIIRAGLRVKEAGIPLSVTAISGIGGKTLWREHAVATGKAFSAMKPDYIGLLTLMMEEGTPLWKEYQEGNFTLPGPEEVAIETLVMLENMDSDGSVFRSNHASNYISLRGTLNADREEMIQKLKAALEGNVAYKKEYLRAL</sequence>
<feature type="domain" description="Radical SAM core" evidence="6">
    <location>
        <begin position="9"/>
        <end position="246"/>
    </location>
</feature>
<proteinExistence type="predicted"/>
<dbReference type="SFLD" id="SFLDG01082">
    <property type="entry name" value="B12-binding_domain_containing"/>
    <property type="match status" value="1"/>
</dbReference>
<evidence type="ECO:0000259" key="6">
    <source>
        <dbReference type="PROSITE" id="PS51918"/>
    </source>
</evidence>
<dbReference type="SFLD" id="SFLDS00029">
    <property type="entry name" value="Radical_SAM"/>
    <property type="match status" value="1"/>
</dbReference>
<dbReference type="PANTHER" id="PTHR43409">
    <property type="entry name" value="ANAEROBIC MAGNESIUM-PROTOPORPHYRIN IX MONOMETHYL ESTER CYCLASE-RELATED"/>
    <property type="match status" value="1"/>
</dbReference>
<dbReference type="PANTHER" id="PTHR43409:SF4">
    <property type="entry name" value="RADICAL SAM SUPERFAMILY PROTEIN"/>
    <property type="match status" value="1"/>
</dbReference>
<evidence type="ECO:0000313" key="8">
    <source>
        <dbReference type="Proteomes" id="UP000034076"/>
    </source>
</evidence>
<dbReference type="AlphaFoldDB" id="A0A0M2NK34"/>
<dbReference type="GO" id="GO:0046872">
    <property type="term" value="F:metal ion binding"/>
    <property type="evidence" value="ECO:0007669"/>
    <property type="project" value="UniProtKB-KW"/>
</dbReference>
<dbReference type="SFLD" id="SFLDG01095">
    <property type="entry name" value="Uncharacterised_Radical_SAM_Su"/>
    <property type="match status" value="1"/>
</dbReference>
<keyword evidence="4" id="KW-0408">Iron</keyword>
<dbReference type="InterPro" id="IPR051198">
    <property type="entry name" value="BchE-like"/>
</dbReference>
<dbReference type="RefSeq" id="WP_046443015.1">
    <property type="nucleotide sequence ID" value="NZ_LAYJ01000078.1"/>
</dbReference>
<protein>
    <submittedName>
        <fullName evidence="7">Oxygen-independent coproporphyrinogen III oxidase, Fe-S oxidoreductase</fullName>
    </submittedName>
</protein>
<name>A0A0M2NK34_9FIRM</name>
<dbReference type="InterPro" id="IPR007197">
    <property type="entry name" value="rSAM"/>
</dbReference>
<dbReference type="EMBL" id="LAYJ01000078">
    <property type="protein sequence ID" value="KKI51326.1"/>
    <property type="molecule type" value="Genomic_DNA"/>
</dbReference>
<keyword evidence="8" id="KW-1185">Reference proteome</keyword>
<keyword evidence="3" id="KW-0479">Metal-binding</keyword>
<accession>A0A0M2NK34</accession>
<keyword evidence="2" id="KW-0949">S-adenosyl-L-methionine</keyword>
<dbReference type="STRING" id="270498.CHK_1114"/>
<dbReference type="GO" id="GO:0003824">
    <property type="term" value="F:catalytic activity"/>
    <property type="evidence" value="ECO:0007669"/>
    <property type="project" value="InterPro"/>
</dbReference>
<dbReference type="InterPro" id="IPR006638">
    <property type="entry name" value="Elp3/MiaA/NifB-like_rSAM"/>
</dbReference>
<evidence type="ECO:0000313" key="7">
    <source>
        <dbReference type="EMBL" id="KKI51326.1"/>
    </source>
</evidence>
<dbReference type="CDD" id="cd01335">
    <property type="entry name" value="Radical_SAM"/>
    <property type="match status" value="1"/>
</dbReference>
<organism evidence="7 8">
    <name type="scientific">Christensenella hongkongensis</name>
    <dbReference type="NCBI Taxonomy" id="270498"/>
    <lineage>
        <taxon>Bacteria</taxon>
        <taxon>Bacillati</taxon>
        <taxon>Bacillota</taxon>
        <taxon>Clostridia</taxon>
        <taxon>Christensenellales</taxon>
        <taxon>Christensenellaceae</taxon>
        <taxon>Christensenella</taxon>
    </lineage>
</organism>